<comment type="subcellular location">
    <subcellularLocation>
        <location evidence="4">Cytoplasm</location>
    </subcellularLocation>
</comment>
<dbReference type="GO" id="GO:0043137">
    <property type="term" value="P:DNA replication, removal of RNA primer"/>
    <property type="evidence" value="ECO:0007669"/>
    <property type="project" value="TreeGrafter"/>
</dbReference>
<evidence type="ECO:0000256" key="2">
    <source>
        <dbReference type="ARBA" id="ARBA00001946"/>
    </source>
</evidence>
<comment type="cofactor">
    <cofactor evidence="12">
        <name>Mn(2+)</name>
        <dbReference type="ChEBI" id="CHEBI:29035"/>
    </cofactor>
    <cofactor evidence="12">
        <name>Mg(2+)</name>
        <dbReference type="ChEBI" id="CHEBI:18420"/>
    </cofactor>
    <text evidence="12">Manganese or magnesium. Binds 1 divalent metal ion per monomer in the absence of substrate. May bind a second metal ion after substrate binding.</text>
</comment>
<dbReference type="PATRIC" id="fig|1618546.3.peg.933"/>
<keyword evidence="9 12" id="KW-0255">Endonuclease</keyword>
<dbReference type="EMBL" id="LBTR01000046">
    <property type="protein sequence ID" value="KKQ43606.1"/>
    <property type="molecule type" value="Genomic_DNA"/>
</dbReference>
<dbReference type="PROSITE" id="PS51975">
    <property type="entry name" value="RNASE_H_2"/>
    <property type="match status" value="1"/>
</dbReference>
<accession>A0A0G0KSS4</accession>
<dbReference type="PANTHER" id="PTHR10954">
    <property type="entry name" value="RIBONUCLEASE H2 SUBUNIT A"/>
    <property type="match status" value="1"/>
</dbReference>
<evidence type="ECO:0000256" key="9">
    <source>
        <dbReference type="ARBA" id="ARBA00022759"/>
    </source>
</evidence>
<dbReference type="InterPro" id="IPR024567">
    <property type="entry name" value="RNase_HII/HIII_dom"/>
</dbReference>
<dbReference type="Proteomes" id="UP000034603">
    <property type="component" value="Unassembled WGS sequence"/>
</dbReference>
<dbReference type="GO" id="GO:0005737">
    <property type="term" value="C:cytoplasm"/>
    <property type="evidence" value="ECO:0007669"/>
    <property type="project" value="UniProtKB-SubCell"/>
</dbReference>
<keyword evidence="10 12" id="KW-0378">Hydrolase</keyword>
<evidence type="ECO:0000256" key="8">
    <source>
        <dbReference type="ARBA" id="ARBA00022723"/>
    </source>
</evidence>
<dbReference type="SUPFAM" id="SSF53098">
    <property type="entry name" value="Ribonuclease H-like"/>
    <property type="match status" value="1"/>
</dbReference>
<evidence type="ECO:0000313" key="15">
    <source>
        <dbReference type="EMBL" id="KKQ43606.1"/>
    </source>
</evidence>
<comment type="caution">
    <text evidence="15">The sequence shown here is derived from an EMBL/GenBank/DDBJ whole genome shotgun (WGS) entry which is preliminary data.</text>
</comment>
<evidence type="ECO:0000256" key="10">
    <source>
        <dbReference type="ARBA" id="ARBA00022801"/>
    </source>
</evidence>
<feature type="binding site" evidence="12">
    <location>
        <position position="32"/>
    </location>
    <ligand>
        <name>a divalent metal cation</name>
        <dbReference type="ChEBI" id="CHEBI:60240"/>
    </ligand>
</feature>
<dbReference type="GO" id="GO:0004523">
    <property type="term" value="F:RNA-DNA hybrid ribonuclease activity"/>
    <property type="evidence" value="ECO:0007669"/>
    <property type="project" value="UniProtKB-UniRule"/>
</dbReference>
<comment type="similarity">
    <text evidence="5 13">Belongs to the RNase HII family.</text>
</comment>
<evidence type="ECO:0000256" key="4">
    <source>
        <dbReference type="ARBA" id="ARBA00004496"/>
    </source>
</evidence>
<evidence type="ECO:0000256" key="12">
    <source>
        <dbReference type="PROSITE-ProRule" id="PRU01319"/>
    </source>
</evidence>
<proteinExistence type="inferred from homology"/>
<comment type="catalytic activity">
    <reaction evidence="1 12 13">
        <text>Endonucleolytic cleavage to 5'-phosphomonoester.</text>
        <dbReference type="EC" id="3.1.26.4"/>
    </reaction>
</comment>
<evidence type="ECO:0000313" key="16">
    <source>
        <dbReference type="Proteomes" id="UP000034603"/>
    </source>
</evidence>
<keyword evidence="8 12" id="KW-0479">Metal-binding</keyword>
<dbReference type="InterPro" id="IPR036397">
    <property type="entry name" value="RNaseH_sf"/>
</dbReference>
<feature type="binding site" evidence="12">
    <location>
        <position position="134"/>
    </location>
    <ligand>
        <name>a divalent metal cation</name>
        <dbReference type="ChEBI" id="CHEBI:60240"/>
    </ligand>
</feature>
<keyword evidence="7 12" id="KW-0540">Nuclease</keyword>
<dbReference type="AlphaFoldDB" id="A0A0G0KSS4"/>
<evidence type="ECO:0000259" key="14">
    <source>
        <dbReference type="PROSITE" id="PS51975"/>
    </source>
</evidence>
<dbReference type="PANTHER" id="PTHR10954:SF18">
    <property type="entry name" value="RIBONUCLEASE HII"/>
    <property type="match status" value="1"/>
</dbReference>
<gene>
    <name evidence="15" type="ORF">US62_C0046G0005</name>
</gene>
<comment type="cofactor">
    <cofactor evidence="2">
        <name>Mg(2+)</name>
        <dbReference type="ChEBI" id="CHEBI:18420"/>
    </cofactor>
</comment>
<dbReference type="NCBIfam" id="NF000595">
    <property type="entry name" value="PRK00015.1-3"/>
    <property type="match status" value="1"/>
</dbReference>
<dbReference type="CDD" id="cd07182">
    <property type="entry name" value="RNase_HII_bacteria_HII_like"/>
    <property type="match status" value="1"/>
</dbReference>
<sequence>MVTTYKRKNFPNFSYEKKVWKKGFRIVAGCDEVGRGCLAGPVVCGCVAFDKRTLKKVFHNYIPKIDDSKKLSPKQRDVANKWIRKNCLTWGVGIGTVAEINKGGIVSATSSGFRRAVANASLRLKARVNFILVDAFYIPYVRGLNRPLFNAKKANAKKGKAKISGKQLAIINGDEKSFSIAAASIIAKVYRDKMMILLAAEKKYKSYGWDKNKGYGTKIHIDALKKLGPTKLHRKKFITKYLS</sequence>
<dbReference type="Pfam" id="PF01351">
    <property type="entry name" value="RNase_HII"/>
    <property type="match status" value="1"/>
</dbReference>
<evidence type="ECO:0000256" key="6">
    <source>
        <dbReference type="ARBA" id="ARBA00022490"/>
    </source>
</evidence>
<dbReference type="InterPro" id="IPR001352">
    <property type="entry name" value="RNase_HII/HIII"/>
</dbReference>
<reference evidence="15 16" key="1">
    <citation type="journal article" date="2015" name="Nature">
        <title>rRNA introns, odd ribosomes, and small enigmatic genomes across a large radiation of phyla.</title>
        <authorList>
            <person name="Brown C.T."/>
            <person name="Hug L.A."/>
            <person name="Thomas B.C."/>
            <person name="Sharon I."/>
            <person name="Castelle C.J."/>
            <person name="Singh A."/>
            <person name="Wilkins M.J."/>
            <person name="Williams K.H."/>
            <person name="Banfield J.F."/>
        </authorList>
    </citation>
    <scope>NUCLEOTIDE SEQUENCE [LARGE SCALE GENOMIC DNA]</scope>
</reference>
<name>A0A0G0KSS4_9BACT</name>
<dbReference type="InterPro" id="IPR022898">
    <property type="entry name" value="RNase_HII"/>
</dbReference>
<protein>
    <recommendedName>
        <fullName evidence="13">Ribonuclease</fullName>
        <ecNumber evidence="13">3.1.26.4</ecNumber>
    </recommendedName>
</protein>
<keyword evidence="11" id="KW-0464">Manganese</keyword>
<feature type="binding site" evidence="12">
    <location>
        <position position="31"/>
    </location>
    <ligand>
        <name>a divalent metal cation</name>
        <dbReference type="ChEBI" id="CHEBI:60240"/>
    </ligand>
</feature>
<evidence type="ECO:0000256" key="7">
    <source>
        <dbReference type="ARBA" id="ARBA00022722"/>
    </source>
</evidence>
<dbReference type="EC" id="3.1.26.4" evidence="13"/>
<evidence type="ECO:0000256" key="5">
    <source>
        <dbReference type="ARBA" id="ARBA00007383"/>
    </source>
</evidence>
<evidence type="ECO:0000256" key="11">
    <source>
        <dbReference type="ARBA" id="ARBA00023211"/>
    </source>
</evidence>
<organism evidence="15 16">
    <name type="scientific">Candidatus Woesebacteria bacterium GW2011_GWA1_37_8</name>
    <dbReference type="NCBI Taxonomy" id="1618546"/>
    <lineage>
        <taxon>Bacteria</taxon>
        <taxon>Candidatus Woeseibacteriota</taxon>
    </lineage>
</organism>
<evidence type="ECO:0000256" key="13">
    <source>
        <dbReference type="RuleBase" id="RU003515"/>
    </source>
</evidence>
<dbReference type="Gene3D" id="3.30.420.10">
    <property type="entry name" value="Ribonuclease H-like superfamily/Ribonuclease H"/>
    <property type="match status" value="1"/>
</dbReference>
<keyword evidence="6" id="KW-0963">Cytoplasm</keyword>
<evidence type="ECO:0000256" key="1">
    <source>
        <dbReference type="ARBA" id="ARBA00000077"/>
    </source>
</evidence>
<dbReference type="GO" id="GO:0032299">
    <property type="term" value="C:ribonuclease H2 complex"/>
    <property type="evidence" value="ECO:0007669"/>
    <property type="project" value="TreeGrafter"/>
</dbReference>
<dbReference type="GO" id="GO:0003723">
    <property type="term" value="F:RNA binding"/>
    <property type="evidence" value="ECO:0007669"/>
    <property type="project" value="UniProtKB-UniRule"/>
</dbReference>
<dbReference type="GO" id="GO:0046872">
    <property type="term" value="F:metal ion binding"/>
    <property type="evidence" value="ECO:0007669"/>
    <property type="project" value="UniProtKB-KW"/>
</dbReference>
<comment type="function">
    <text evidence="3 13">Endonuclease that specifically degrades the RNA of RNA-DNA hybrids.</text>
</comment>
<evidence type="ECO:0000256" key="3">
    <source>
        <dbReference type="ARBA" id="ARBA00004065"/>
    </source>
</evidence>
<dbReference type="InterPro" id="IPR012337">
    <property type="entry name" value="RNaseH-like_sf"/>
</dbReference>
<feature type="domain" description="RNase H type-2" evidence="14">
    <location>
        <begin position="25"/>
        <end position="243"/>
    </location>
</feature>
<dbReference type="GO" id="GO:0006298">
    <property type="term" value="P:mismatch repair"/>
    <property type="evidence" value="ECO:0007669"/>
    <property type="project" value="TreeGrafter"/>
</dbReference>